<keyword evidence="3" id="KW-1185">Reference proteome</keyword>
<dbReference type="AlphaFoldDB" id="A0A8J3Q7K8"/>
<feature type="region of interest" description="Disordered" evidence="1">
    <location>
        <begin position="35"/>
        <end position="57"/>
    </location>
</feature>
<reference evidence="2" key="1">
    <citation type="submission" date="2021-01" db="EMBL/GenBank/DDBJ databases">
        <title>Whole genome shotgun sequence of Rhizocola hellebori NBRC 109834.</title>
        <authorList>
            <person name="Komaki H."/>
            <person name="Tamura T."/>
        </authorList>
    </citation>
    <scope>NUCLEOTIDE SEQUENCE</scope>
    <source>
        <strain evidence="2">NBRC 109834</strain>
    </source>
</reference>
<name>A0A8J3Q7K8_9ACTN</name>
<accession>A0A8J3Q7K8</accession>
<gene>
    <name evidence="2" type="ORF">Rhe02_33780</name>
</gene>
<protein>
    <submittedName>
        <fullName evidence="2">Uncharacterized protein</fullName>
    </submittedName>
</protein>
<evidence type="ECO:0000313" key="3">
    <source>
        <dbReference type="Proteomes" id="UP000612899"/>
    </source>
</evidence>
<feature type="region of interest" description="Disordered" evidence="1">
    <location>
        <begin position="1"/>
        <end position="22"/>
    </location>
</feature>
<proteinExistence type="predicted"/>
<evidence type="ECO:0000256" key="1">
    <source>
        <dbReference type="SAM" id="MobiDB-lite"/>
    </source>
</evidence>
<dbReference type="Proteomes" id="UP000612899">
    <property type="component" value="Unassembled WGS sequence"/>
</dbReference>
<organism evidence="2 3">
    <name type="scientific">Rhizocola hellebori</name>
    <dbReference type="NCBI Taxonomy" id="1392758"/>
    <lineage>
        <taxon>Bacteria</taxon>
        <taxon>Bacillati</taxon>
        <taxon>Actinomycetota</taxon>
        <taxon>Actinomycetes</taxon>
        <taxon>Micromonosporales</taxon>
        <taxon>Micromonosporaceae</taxon>
        <taxon>Rhizocola</taxon>
    </lineage>
</organism>
<sequence>MPGLFGGANPKNKRPIGDDGKRDCGGGEPCCFGRPNSGYDPDHLTGDVGPPQQVQASPEGCLTAASCQMATVAEKTLSFEVGRIGQLRVDSAAAAIVDHVIING</sequence>
<evidence type="ECO:0000313" key="2">
    <source>
        <dbReference type="EMBL" id="GIH05311.1"/>
    </source>
</evidence>
<comment type="caution">
    <text evidence="2">The sequence shown here is derived from an EMBL/GenBank/DDBJ whole genome shotgun (WGS) entry which is preliminary data.</text>
</comment>
<dbReference type="EMBL" id="BONY01000018">
    <property type="protein sequence ID" value="GIH05311.1"/>
    <property type="molecule type" value="Genomic_DNA"/>
</dbReference>